<evidence type="ECO:0000313" key="1">
    <source>
        <dbReference type="EMBL" id="PTU25601.1"/>
    </source>
</evidence>
<proteinExistence type="predicted"/>
<dbReference type="AlphaFoldDB" id="A0A2T5MAQ7"/>
<accession>A0A2T5MAQ7</accession>
<comment type="caution">
    <text evidence="1">The sequence shown here is derived from an EMBL/GenBank/DDBJ whole genome shotgun (WGS) entry which is preliminary data.</text>
</comment>
<dbReference type="Proteomes" id="UP000244073">
    <property type="component" value="Unassembled WGS sequence"/>
</dbReference>
<sequence>MAENLGISWLYRDILLHLAGQFPCFTQSQRNQVKTCLNPRSFALVWKLSLRTHRLIVEFRAQARDCYVKLMRTAIAWNERDLHGNHPSISLLHTRLLSPIHEYVPGPRLVTDLGFVKGLLDSLVEIRGLHLPSLYSQAVREDLDKCINLGTCLYSGTQFLCQPREAVPYPSNTLLPGDRFPWEQNEIDLLDPTPRSREGV</sequence>
<dbReference type="RefSeq" id="XP_040756993.1">
    <property type="nucleotide sequence ID" value="XM_040896565.1"/>
</dbReference>
<reference evidence="1 2" key="1">
    <citation type="journal article" date="2018" name="Proc. Natl. Acad. Sci. U.S.A.">
        <title>Linking secondary metabolites to gene clusters through genome sequencing of six diverse Aspergillus species.</title>
        <authorList>
            <person name="Kaerboelling I."/>
            <person name="Vesth T.C."/>
            <person name="Frisvad J.C."/>
            <person name="Nybo J.L."/>
            <person name="Theobald S."/>
            <person name="Kuo A."/>
            <person name="Bowyer P."/>
            <person name="Matsuda Y."/>
            <person name="Mondo S."/>
            <person name="Lyhne E.K."/>
            <person name="Kogle M.E."/>
            <person name="Clum A."/>
            <person name="Lipzen A."/>
            <person name="Salamov A."/>
            <person name="Ngan C.Y."/>
            <person name="Daum C."/>
            <person name="Chiniquy J."/>
            <person name="Barry K."/>
            <person name="LaButti K."/>
            <person name="Haridas S."/>
            <person name="Simmons B.A."/>
            <person name="Magnuson J.K."/>
            <person name="Mortensen U.H."/>
            <person name="Larsen T.O."/>
            <person name="Grigoriev I.V."/>
            <person name="Baker S.E."/>
            <person name="Andersen M.R."/>
        </authorList>
    </citation>
    <scope>NUCLEOTIDE SEQUENCE [LARGE SCALE GENOMIC DNA]</scope>
    <source>
        <strain evidence="1 2">IBT 24754</strain>
    </source>
</reference>
<dbReference type="EMBL" id="MSFN02000001">
    <property type="protein sequence ID" value="PTU25601.1"/>
    <property type="molecule type" value="Genomic_DNA"/>
</dbReference>
<name>A0A2T5MAQ7_9EURO</name>
<organism evidence="1 2">
    <name type="scientific">Aspergillus ochraceoroseus IBT 24754</name>
    <dbReference type="NCBI Taxonomy" id="1392256"/>
    <lineage>
        <taxon>Eukaryota</taxon>
        <taxon>Fungi</taxon>
        <taxon>Dikarya</taxon>
        <taxon>Ascomycota</taxon>
        <taxon>Pezizomycotina</taxon>
        <taxon>Eurotiomycetes</taxon>
        <taxon>Eurotiomycetidae</taxon>
        <taxon>Eurotiales</taxon>
        <taxon>Aspergillaceae</taxon>
        <taxon>Aspergillus</taxon>
        <taxon>Aspergillus subgen. Nidulantes</taxon>
    </lineage>
</organism>
<dbReference type="GeneID" id="63813447"/>
<dbReference type="VEuPathDB" id="FungiDB:P175DRAFT_0498701"/>
<gene>
    <name evidence="1" type="ORF">P175DRAFT_0498701</name>
</gene>
<evidence type="ECO:0000313" key="2">
    <source>
        <dbReference type="Proteomes" id="UP000244073"/>
    </source>
</evidence>
<protein>
    <submittedName>
        <fullName evidence="1">Uncharacterized protein</fullName>
    </submittedName>
</protein>